<keyword evidence="3" id="KW-0697">Rotamase</keyword>
<reference evidence="7 8" key="2">
    <citation type="journal article" date="2012" name="Open Biol.">
        <title>Characteristics of nucleosomes and linker DNA regions on the genome of the basidiomycete Mixia osmundae revealed by mono- and dinucleosome mapping.</title>
        <authorList>
            <person name="Nishida H."/>
            <person name="Kondo S."/>
            <person name="Matsumoto T."/>
            <person name="Suzuki Y."/>
            <person name="Yoshikawa H."/>
            <person name="Taylor T.D."/>
            <person name="Sugiyama J."/>
        </authorList>
    </citation>
    <scope>NUCLEOTIDE SEQUENCE [LARGE SCALE GENOMIC DNA]</scope>
    <source>
        <strain evidence="8">CBS 9802 / IAM 14324 / JCM 22182 / KY 12970</strain>
    </source>
</reference>
<dbReference type="GO" id="GO:0016018">
    <property type="term" value="F:cyclosporin A binding"/>
    <property type="evidence" value="ECO:0007669"/>
    <property type="project" value="TreeGrafter"/>
</dbReference>
<dbReference type="PROSITE" id="PS50072">
    <property type="entry name" value="CSA_PPIASE_2"/>
    <property type="match status" value="1"/>
</dbReference>
<dbReference type="EC" id="5.2.1.8" evidence="2"/>
<accession>G7E9X2</accession>
<evidence type="ECO:0000256" key="5">
    <source>
        <dbReference type="SAM" id="MobiDB-lite"/>
    </source>
</evidence>
<feature type="compositionally biased region" description="Basic and acidic residues" evidence="5">
    <location>
        <begin position="236"/>
        <end position="284"/>
    </location>
</feature>
<dbReference type="Pfam" id="PF00160">
    <property type="entry name" value="Pro_isomerase"/>
    <property type="match status" value="1"/>
</dbReference>
<evidence type="ECO:0000256" key="3">
    <source>
        <dbReference type="ARBA" id="ARBA00023110"/>
    </source>
</evidence>
<gene>
    <name evidence="7" type="primary">Mo06140</name>
    <name evidence="7" type="ORF">E5Q_06140</name>
</gene>
<dbReference type="FunFam" id="2.40.100.10:FF:000025">
    <property type="entry name" value="Peptidyl-prolyl cis-trans isomerase CYP19-2"/>
    <property type="match status" value="1"/>
</dbReference>
<feature type="domain" description="PPIase cyclophilin-type" evidence="6">
    <location>
        <begin position="7"/>
        <end position="174"/>
    </location>
</feature>
<dbReference type="EMBL" id="BABT02000220">
    <property type="protein sequence ID" value="GAA99441.1"/>
    <property type="molecule type" value="Genomic_DNA"/>
</dbReference>
<dbReference type="InterPro" id="IPR002130">
    <property type="entry name" value="Cyclophilin-type_PPIase_dom"/>
</dbReference>
<dbReference type="OrthoDB" id="407558at2759"/>
<dbReference type="STRING" id="764103.G7E9X2"/>
<dbReference type="InterPro" id="IPR029000">
    <property type="entry name" value="Cyclophilin-like_dom_sf"/>
</dbReference>
<dbReference type="GO" id="GO:0005737">
    <property type="term" value="C:cytoplasm"/>
    <property type="evidence" value="ECO:0007669"/>
    <property type="project" value="TreeGrafter"/>
</dbReference>
<dbReference type="HOGENOM" id="CLU_012062_33_1_1"/>
<organism evidence="7 8">
    <name type="scientific">Mixia osmundae (strain CBS 9802 / IAM 14324 / JCM 22182 / KY 12970)</name>
    <dbReference type="NCBI Taxonomy" id="764103"/>
    <lineage>
        <taxon>Eukaryota</taxon>
        <taxon>Fungi</taxon>
        <taxon>Dikarya</taxon>
        <taxon>Basidiomycota</taxon>
        <taxon>Pucciniomycotina</taxon>
        <taxon>Mixiomycetes</taxon>
        <taxon>Mixiales</taxon>
        <taxon>Mixiaceae</taxon>
        <taxon>Mixia</taxon>
    </lineage>
</organism>
<dbReference type="Gene3D" id="2.40.100.10">
    <property type="entry name" value="Cyclophilin-like"/>
    <property type="match status" value="1"/>
</dbReference>
<dbReference type="PANTHER" id="PTHR11071">
    <property type="entry name" value="PEPTIDYL-PROLYL CIS-TRANS ISOMERASE"/>
    <property type="match status" value="1"/>
</dbReference>
<name>G7E9X2_MIXOS</name>
<dbReference type="OMA" id="FRYRHTK"/>
<reference evidence="7 8" key="1">
    <citation type="journal article" date="2011" name="J. Gen. Appl. Microbiol.">
        <title>Draft genome sequencing of the enigmatic basidiomycete Mixia osmundae.</title>
        <authorList>
            <person name="Nishida H."/>
            <person name="Nagatsuka Y."/>
            <person name="Sugiyama J."/>
        </authorList>
    </citation>
    <scope>NUCLEOTIDE SEQUENCE [LARGE SCALE GENOMIC DNA]</scope>
    <source>
        <strain evidence="8">CBS 9802 / IAM 14324 / JCM 22182 / KY 12970</strain>
    </source>
</reference>
<evidence type="ECO:0000313" key="8">
    <source>
        <dbReference type="Proteomes" id="UP000009131"/>
    </source>
</evidence>
<dbReference type="InParanoid" id="G7E9X2"/>
<dbReference type="GO" id="GO:0006457">
    <property type="term" value="P:protein folding"/>
    <property type="evidence" value="ECO:0007669"/>
    <property type="project" value="TreeGrafter"/>
</dbReference>
<dbReference type="PRINTS" id="PR00153">
    <property type="entry name" value="CSAPPISMRASE"/>
</dbReference>
<dbReference type="SUPFAM" id="SSF50891">
    <property type="entry name" value="Cyclophilin-like"/>
    <property type="match status" value="1"/>
</dbReference>
<feature type="region of interest" description="Disordered" evidence="5">
    <location>
        <begin position="180"/>
        <end position="313"/>
    </location>
</feature>
<comment type="caution">
    <text evidence="7">The sequence shown here is derived from an EMBL/GenBank/DDBJ whole genome shotgun (WGS) entry which is preliminary data.</text>
</comment>
<dbReference type="GO" id="GO:0003755">
    <property type="term" value="F:peptidyl-prolyl cis-trans isomerase activity"/>
    <property type="evidence" value="ECO:0007669"/>
    <property type="project" value="UniProtKB-KW"/>
</dbReference>
<evidence type="ECO:0000313" key="7">
    <source>
        <dbReference type="EMBL" id="GAA99441.1"/>
    </source>
</evidence>
<comment type="catalytic activity">
    <reaction evidence="1">
        <text>[protein]-peptidylproline (omega=180) = [protein]-peptidylproline (omega=0)</text>
        <dbReference type="Rhea" id="RHEA:16237"/>
        <dbReference type="Rhea" id="RHEA-COMP:10747"/>
        <dbReference type="Rhea" id="RHEA-COMP:10748"/>
        <dbReference type="ChEBI" id="CHEBI:83833"/>
        <dbReference type="ChEBI" id="CHEBI:83834"/>
        <dbReference type="EC" id="5.2.1.8"/>
    </reaction>
</comment>
<dbReference type="RefSeq" id="XP_014568359.1">
    <property type="nucleotide sequence ID" value="XM_014712873.1"/>
</dbReference>
<evidence type="ECO:0000256" key="4">
    <source>
        <dbReference type="ARBA" id="ARBA00023235"/>
    </source>
</evidence>
<dbReference type="eggNOG" id="KOG0865">
    <property type="taxonomic scope" value="Eukaryota"/>
</dbReference>
<dbReference type="AlphaFoldDB" id="G7E9X2"/>
<protein>
    <recommendedName>
        <fullName evidence="2">peptidylprolyl isomerase</fullName>
        <ecNumber evidence="2">5.2.1.8</ecNumber>
    </recommendedName>
</protein>
<evidence type="ECO:0000256" key="2">
    <source>
        <dbReference type="ARBA" id="ARBA00013194"/>
    </source>
</evidence>
<proteinExistence type="predicted"/>
<feature type="compositionally biased region" description="Polar residues" evidence="5">
    <location>
        <begin position="304"/>
        <end position="313"/>
    </location>
</feature>
<evidence type="ECO:0000259" key="6">
    <source>
        <dbReference type="PROSITE" id="PS50072"/>
    </source>
</evidence>
<dbReference type="PANTHER" id="PTHR11071:SF561">
    <property type="entry name" value="PEPTIDYL-PROLYL CIS-TRANS ISOMERASE D-RELATED"/>
    <property type="match status" value="1"/>
</dbReference>
<sequence>MVNPRVFLDLSIGDEPAGRVVAELFIDSVPKTVENFRCLCTGEKGVSASTGRAYHYKGTRLHRIVAGFMILGGDTSVKGNGSGGESVYDERTFDDEDLSRPIDQAGLLVMANRGPNTNASQFFITVEAAEHLNGKHVVFGRLVAGLAIVQKVSELPVGPKNTPLESVTVTHCGELELRKVVVPRTSPSRARDSRSRSLTPSDDDKARKERKRKPRHHSSDHRKSRHRSSKPAGAEDAERKERDEQARTAEVAARERADREAEDKRRQRARELAELKNRFGDDLAKGPADASGVRYKGRGAMRYGSSQSGMRSY</sequence>
<evidence type="ECO:0000256" key="1">
    <source>
        <dbReference type="ARBA" id="ARBA00000971"/>
    </source>
</evidence>
<dbReference type="Proteomes" id="UP000009131">
    <property type="component" value="Unassembled WGS sequence"/>
</dbReference>
<feature type="compositionally biased region" description="Basic residues" evidence="5">
    <location>
        <begin position="208"/>
        <end position="229"/>
    </location>
</feature>
<keyword evidence="4" id="KW-0413">Isomerase</keyword>
<keyword evidence="8" id="KW-1185">Reference proteome</keyword>